<proteinExistence type="predicted"/>
<keyword evidence="1" id="KW-0472">Membrane</keyword>
<name>A0AAW9JVN8_CARML</name>
<keyword evidence="1" id="KW-1133">Transmembrane helix</keyword>
<keyword evidence="1" id="KW-0812">Transmembrane</keyword>
<evidence type="ECO:0000256" key="1">
    <source>
        <dbReference type="SAM" id="Phobius"/>
    </source>
</evidence>
<comment type="caution">
    <text evidence="2">The sequence shown here is derived from an EMBL/GenBank/DDBJ whole genome shotgun (WGS) entry which is preliminary data.</text>
</comment>
<dbReference type="RefSeq" id="WP_322809753.1">
    <property type="nucleotide sequence ID" value="NZ_JAVBVO010000024.1"/>
</dbReference>
<organism evidence="2 3">
    <name type="scientific">Carnobacterium maltaromaticum</name>
    <name type="common">Carnobacterium piscicola</name>
    <dbReference type="NCBI Taxonomy" id="2751"/>
    <lineage>
        <taxon>Bacteria</taxon>
        <taxon>Bacillati</taxon>
        <taxon>Bacillota</taxon>
        <taxon>Bacilli</taxon>
        <taxon>Lactobacillales</taxon>
        <taxon>Carnobacteriaceae</taxon>
        <taxon>Carnobacterium</taxon>
    </lineage>
</organism>
<evidence type="ECO:0000313" key="3">
    <source>
        <dbReference type="Proteomes" id="UP001290462"/>
    </source>
</evidence>
<feature type="transmembrane region" description="Helical" evidence="1">
    <location>
        <begin position="6"/>
        <end position="25"/>
    </location>
</feature>
<gene>
    <name evidence="2" type="ORF">RAK27_18235</name>
</gene>
<evidence type="ECO:0000313" key="2">
    <source>
        <dbReference type="EMBL" id="MDZ5760582.1"/>
    </source>
</evidence>
<dbReference type="Proteomes" id="UP001290462">
    <property type="component" value="Unassembled WGS sequence"/>
</dbReference>
<dbReference type="EMBL" id="JAVBVO010000024">
    <property type="protein sequence ID" value="MDZ5760582.1"/>
    <property type="molecule type" value="Genomic_DNA"/>
</dbReference>
<accession>A0AAW9JVN8</accession>
<protein>
    <submittedName>
        <fullName evidence="2">Uncharacterized protein</fullName>
    </submittedName>
</protein>
<dbReference type="AlphaFoldDB" id="A0AAW9JVN8"/>
<reference evidence="2" key="1">
    <citation type="submission" date="2023-08" db="EMBL/GenBank/DDBJ databases">
        <title>Genomic characterization of piscicolin 126 produced by Carnobacterium maltaromaticum CM22 strain isolated from salmon (Salmo salar).</title>
        <authorList>
            <person name="Gonzalez-Gragera E."/>
            <person name="Garcia-Lopez J.D."/>
            <person name="Teso-Perez C."/>
            <person name="Gimenez-Hernandez I."/>
            <person name="Peralta-Sanchez J.M."/>
            <person name="Valdivia E."/>
            <person name="Montalban-Lopez M."/>
            <person name="Martin-Platero A.M."/>
            <person name="Banos A."/>
            <person name="Martinez-Bueno M."/>
        </authorList>
    </citation>
    <scope>NUCLEOTIDE SEQUENCE</scope>
    <source>
        <strain evidence="2">CM22</strain>
    </source>
</reference>
<sequence>MSGLEKYYQVLTALLFAQVVLYCYYKYVNEDKQFGKYLLAFGLGILVSLLFALALF</sequence>
<feature type="transmembrane region" description="Helical" evidence="1">
    <location>
        <begin position="37"/>
        <end position="55"/>
    </location>
</feature>